<dbReference type="OrthoDB" id="496295at2759"/>
<organism evidence="5">
    <name type="scientific">Micromonas pusilla (strain CCMP1545)</name>
    <name type="common">Picoplanktonic green alga</name>
    <dbReference type="NCBI Taxonomy" id="564608"/>
    <lineage>
        <taxon>Eukaryota</taxon>
        <taxon>Viridiplantae</taxon>
        <taxon>Chlorophyta</taxon>
        <taxon>Mamiellophyceae</taxon>
        <taxon>Mamiellales</taxon>
        <taxon>Mamiellaceae</taxon>
        <taxon>Micromonas</taxon>
    </lineage>
</organism>
<name>C1N265_MICPC</name>
<dbReference type="InterPro" id="IPR011009">
    <property type="entry name" value="Kinase-like_dom_sf"/>
</dbReference>
<dbReference type="Pfam" id="PF03881">
    <property type="entry name" value="Fructosamin_kin"/>
    <property type="match status" value="2"/>
</dbReference>
<dbReference type="GO" id="GO:0102193">
    <property type="term" value="F:protein-ribulosamine 3-kinase activity"/>
    <property type="evidence" value="ECO:0007669"/>
    <property type="project" value="UniProtKB-EC"/>
</dbReference>
<dbReference type="KEGG" id="mpp:MICPUCDRAFT_51864"/>
<gene>
    <name evidence="4" type="ORF">MICPUCDRAFT_51864</name>
</gene>
<sequence length="391" mass="42667">MASVAPPRVAVPFPRARARARSRRASAAASASASSHPPGGVAEWIETNLPDAGAVTRSISLGGSGWAEFSSHECESGAKYFAKTSRRDAEMFMGEGAGLSALHATATLVIPRVYHAGSLPEGSREGRSFIVMDHLGAFCTPVPVRPRPRGERRSLRTFSPGVSLRPGSLAFNPDAPRRLSTPLMTPFNSTPTFARTERPSDFGARGDQAEFGASLARMHLAEPAVAEARDDGMFGFSVNNTIGDTPQPNAWGSDWVEFFREKRIRHQLKLARDSTLSELGEAVVENMPRWFAPCGEIRPSILHGDLWSGNIGTVGGRPSAFDPAVYYGHSEAEFGMSWCAGFTQAMNPKTEEHFEERRKLYQLYHYLNHYNLFGGGYKGTCVDIMKSLADR</sequence>
<feature type="region of interest" description="Disordered" evidence="3">
    <location>
        <begin position="22"/>
        <end position="42"/>
    </location>
</feature>
<reference evidence="4 5" key="1">
    <citation type="journal article" date="2009" name="Science">
        <title>Green evolution and dynamic adaptations revealed by genomes of the marine picoeukaryotes Micromonas.</title>
        <authorList>
            <person name="Worden A.Z."/>
            <person name="Lee J.H."/>
            <person name="Mock T."/>
            <person name="Rouze P."/>
            <person name="Simmons M.P."/>
            <person name="Aerts A.L."/>
            <person name="Allen A.E."/>
            <person name="Cuvelier M.L."/>
            <person name="Derelle E."/>
            <person name="Everett M.V."/>
            <person name="Foulon E."/>
            <person name="Grimwood J."/>
            <person name="Gundlach H."/>
            <person name="Henrissat B."/>
            <person name="Napoli C."/>
            <person name="McDonald S.M."/>
            <person name="Parker M.S."/>
            <person name="Rombauts S."/>
            <person name="Salamov A."/>
            <person name="Von Dassow P."/>
            <person name="Badger J.H."/>
            <person name="Coutinho P.M."/>
            <person name="Demir E."/>
            <person name="Dubchak I."/>
            <person name="Gentemann C."/>
            <person name="Eikrem W."/>
            <person name="Gready J.E."/>
            <person name="John U."/>
            <person name="Lanier W."/>
            <person name="Lindquist E.A."/>
            <person name="Lucas S."/>
            <person name="Mayer K.F."/>
            <person name="Moreau H."/>
            <person name="Not F."/>
            <person name="Otillar R."/>
            <person name="Panaud O."/>
            <person name="Pangilinan J."/>
            <person name="Paulsen I."/>
            <person name="Piegu B."/>
            <person name="Poliakov A."/>
            <person name="Robbens S."/>
            <person name="Schmutz J."/>
            <person name="Toulza E."/>
            <person name="Wyss T."/>
            <person name="Zelensky A."/>
            <person name="Zhou K."/>
            <person name="Armbrust E.V."/>
            <person name="Bhattacharya D."/>
            <person name="Goodenough U.W."/>
            <person name="Van de Peer Y."/>
            <person name="Grigoriev I.V."/>
        </authorList>
    </citation>
    <scope>NUCLEOTIDE SEQUENCE [LARGE SCALE GENOMIC DNA]</scope>
    <source>
        <strain evidence="4 5">CCMP1545</strain>
    </source>
</reference>
<dbReference type="EMBL" id="GG663745">
    <property type="protein sequence ID" value="EEH53948.1"/>
    <property type="molecule type" value="Genomic_DNA"/>
</dbReference>
<dbReference type="Gene3D" id="3.90.1200.10">
    <property type="match status" value="1"/>
</dbReference>
<feature type="compositionally biased region" description="Low complexity" evidence="3">
    <location>
        <begin position="25"/>
        <end position="35"/>
    </location>
</feature>
<dbReference type="GeneID" id="9687478"/>
<evidence type="ECO:0000256" key="2">
    <source>
        <dbReference type="ARBA" id="ARBA00048655"/>
    </source>
</evidence>
<dbReference type="PANTHER" id="PTHR12149">
    <property type="entry name" value="FRUCTOSAMINE 3 KINASE-RELATED PROTEIN"/>
    <property type="match status" value="1"/>
</dbReference>
<dbReference type="PANTHER" id="PTHR12149:SF8">
    <property type="entry name" value="PROTEIN-RIBULOSAMINE 3-KINASE"/>
    <property type="match status" value="1"/>
</dbReference>
<dbReference type="OMA" id="FIVMDHL"/>
<dbReference type="AlphaFoldDB" id="C1N265"/>
<dbReference type="eggNOG" id="KOG3021">
    <property type="taxonomic scope" value="Eukaryota"/>
</dbReference>
<dbReference type="Gene3D" id="3.30.200.20">
    <property type="entry name" value="Phosphorylase Kinase, domain 1"/>
    <property type="match status" value="1"/>
</dbReference>
<dbReference type="RefSeq" id="XP_003062236.1">
    <property type="nucleotide sequence ID" value="XM_003062190.1"/>
</dbReference>
<protein>
    <recommendedName>
        <fullName evidence="1">protein-ribulosamine 3-kinase</fullName>
        <ecNumber evidence="1">2.7.1.172</ecNumber>
    </recommendedName>
</protein>
<dbReference type="InterPro" id="IPR016477">
    <property type="entry name" value="Fructo-/Ketosamine-3-kinase"/>
</dbReference>
<evidence type="ECO:0000313" key="5">
    <source>
        <dbReference type="Proteomes" id="UP000001876"/>
    </source>
</evidence>
<feature type="compositionally biased region" description="Polar residues" evidence="3">
    <location>
        <begin position="182"/>
        <end position="193"/>
    </location>
</feature>
<dbReference type="EC" id="2.7.1.172" evidence="1"/>
<evidence type="ECO:0000313" key="4">
    <source>
        <dbReference type="EMBL" id="EEH53948.1"/>
    </source>
</evidence>
<comment type="catalytic activity">
    <reaction evidence="2">
        <text>N(6)-D-ribulosyl-L-lysyl-[protein] + ATP = N(6)-(3-O-phospho-D-ribulosyl)-L-lysyl-[protein] + ADP + H(+)</text>
        <dbReference type="Rhea" id="RHEA:48432"/>
        <dbReference type="Rhea" id="RHEA-COMP:12103"/>
        <dbReference type="Rhea" id="RHEA-COMP:12104"/>
        <dbReference type="ChEBI" id="CHEBI:15378"/>
        <dbReference type="ChEBI" id="CHEBI:30616"/>
        <dbReference type="ChEBI" id="CHEBI:90418"/>
        <dbReference type="ChEBI" id="CHEBI:90420"/>
        <dbReference type="ChEBI" id="CHEBI:456216"/>
        <dbReference type="EC" id="2.7.1.172"/>
    </reaction>
    <physiologicalReaction direction="left-to-right" evidence="2">
        <dbReference type="Rhea" id="RHEA:48433"/>
    </physiologicalReaction>
</comment>
<evidence type="ECO:0000256" key="1">
    <source>
        <dbReference type="ARBA" id="ARBA00011961"/>
    </source>
</evidence>
<dbReference type="Proteomes" id="UP000001876">
    <property type="component" value="Unassembled WGS sequence"/>
</dbReference>
<dbReference type="SUPFAM" id="SSF56112">
    <property type="entry name" value="Protein kinase-like (PK-like)"/>
    <property type="match status" value="1"/>
</dbReference>
<proteinExistence type="predicted"/>
<keyword evidence="5" id="KW-1185">Reference proteome</keyword>
<feature type="region of interest" description="Disordered" evidence="3">
    <location>
        <begin position="166"/>
        <end position="201"/>
    </location>
</feature>
<evidence type="ECO:0000256" key="3">
    <source>
        <dbReference type="SAM" id="MobiDB-lite"/>
    </source>
</evidence>
<accession>C1N265</accession>